<dbReference type="Gene3D" id="1.10.357.10">
    <property type="entry name" value="Tetracycline Repressor, domain 2"/>
    <property type="match status" value="1"/>
</dbReference>
<dbReference type="RefSeq" id="WP_377600533.1">
    <property type="nucleotide sequence ID" value="NZ_JBHUME010000005.1"/>
</dbReference>
<dbReference type="Gene3D" id="1.10.10.60">
    <property type="entry name" value="Homeodomain-like"/>
    <property type="match status" value="1"/>
</dbReference>
<protein>
    <submittedName>
        <fullName evidence="6">TetR/AcrR family transcriptional regulator</fullName>
    </submittedName>
</protein>
<evidence type="ECO:0000256" key="1">
    <source>
        <dbReference type="ARBA" id="ARBA00023015"/>
    </source>
</evidence>
<proteinExistence type="predicted"/>
<evidence type="ECO:0000256" key="2">
    <source>
        <dbReference type="ARBA" id="ARBA00023125"/>
    </source>
</evidence>
<dbReference type="InterPro" id="IPR009057">
    <property type="entry name" value="Homeodomain-like_sf"/>
</dbReference>
<keyword evidence="2 4" id="KW-0238">DNA-binding</keyword>
<keyword evidence="3" id="KW-0804">Transcription</keyword>
<dbReference type="Proteomes" id="UP001597541">
    <property type="component" value="Unassembled WGS sequence"/>
</dbReference>
<name>A0ABW5P992_9BACL</name>
<dbReference type="InterPro" id="IPR001647">
    <property type="entry name" value="HTH_TetR"/>
</dbReference>
<dbReference type="PROSITE" id="PS50977">
    <property type="entry name" value="HTH_TETR_2"/>
    <property type="match status" value="1"/>
</dbReference>
<keyword evidence="7" id="KW-1185">Reference proteome</keyword>
<dbReference type="SUPFAM" id="SSF46689">
    <property type="entry name" value="Homeodomain-like"/>
    <property type="match status" value="1"/>
</dbReference>
<gene>
    <name evidence="6" type="ORF">ACFSUF_04425</name>
</gene>
<evidence type="ECO:0000256" key="3">
    <source>
        <dbReference type="ARBA" id="ARBA00023163"/>
    </source>
</evidence>
<evidence type="ECO:0000313" key="7">
    <source>
        <dbReference type="Proteomes" id="UP001597541"/>
    </source>
</evidence>
<dbReference type="PANTHER" id="PTHR30055:SF234">
    <property type="entry name" value="HTH-TYPE TRANSCRIPTIONAL REGULATOR BETI"/>
    <property type="match status" value="1"/>
</dbReference>
<sequence>MPKVKEEHYELKKLEILEAAKRVASRKPIYHVTMRDVVLEAGMSQGGVYKYFSNIDELFAALLGQNSLTSEVKSEIDAIFEEDKDPMIVLRDFLDYVGAFIETSVNGSGKIIHELIAFYANEPERFEKVSSQLLQASTLDYLQKKFIRFLQVQVDANRFQPAVPLEEAIAFIATAINGITHDALMAQNAVYARNLMPAPKIQRLMNTLYIAMSSILGAVKP</sequence>
<accession>A0ABW5P992</accession>
<evidence type="ECO:0000313" key="6">
    <source>
        <dbReference type="EMBL" id="MFD2611664.1"/>
    </source>
</evidence>
<dbReference type="InterPro" id="IPR050109">
    <property type="entry name" value="HTH-type_TetR-like_transc_reg"/>
</dbReference>
<dbReference type="EMBL" id="JBHUME010000005">
    <property type="protein sequence ID" value="MFD2611664.1"/>
    <property type="molecule type" value="Genomic_DNA"/>
</dbReference>
<comment type="caution">
    <text evidence="6">The sequence shown here is derived from an EMBL/GenBank/DDBJ whole genome shotgun (WGS) entry which is preliminary data.</text>
</comment>
<dbReference type="Pfam" id="PF00440">
    <property type="entry name" value="TetR_N"/>
    <property type="match status" value="1"/>
</dbReference>
<reference evidence="7" key="1">
    <citation type="journal article" date="2019" name="Int. J. Syst. Evol. Microbiol.">
        <title>The Global Catalogue of Microorganisms (GCM) 10K type strain sequencing project: providing services to taxonomists for standard genome sequencing and annotation.</title>
        <authorList>
            <consortium name="The Broad Institute Genomics Platform"/>
            <consortium name="The Broad Institute Genome Sequencing Center for Infectious Disease"/>
            <person name="Wu L."/>
            <person name="Ma J."/>
        </authorList>
    </citation>
    <scope>NUCLEOTIDE SEQUENCE [LARGE SCALE GENOMIC DNA]</scope>
    <source>
        <strain evidence="7">KCTC 3950</strain>
    </source>
</reference>
<organism evidence="6 7">
    <name type="scientific">Paenibacillus gansuensis</name>
    <dbReference type="NCBI Taxonomy" id="306542"/>
    <lineage>
        <taxon>Bacteria</taxon>
        <taxon>Bacillati</taxon>
        <taxon>Bacillota</taxon>
        <taxon>Bacilli</taxon>
        <taxon>Bacillales</taxon>
        <taxon>Paenibacillaceae</taxon>
        <taxon>Paenibacillus</taxon>
    </lineage>
</organism>
<dbReference type="PANTHER" id="PTHR30055">
    <property type="entry name" value="HTH-TYPE TRANSCRIPTIONAL REGULATOR RUTR"/>
    <property type="match status" value="1"/>
</dbReference>
<keyword evidence="1" id="KW-0805">Transcription regulation</keyword>
<evidence type="ECO:0000259" key="5">
    <source>
        <dbReference type="PROSITE" id="PS50977"/>
    </source>
</evidence>
<evidence type="ECO:0000256" key="4">
    <source>
        <dbReference type="PROSITE-ProRule" id="PRU00335"/>
    </source>
</evidence>
<feature type="DNA-binding region" description="H-T-H motif" evidence="4">
    <location>
        <begin position="33"/>
        <end position="52"/>
    </location>
</feature>
<feature type="domain" description="HTH tetR-type" evidence="5">
    <location>
        <begin position="10"/>
        <end position="70"/>
    </location>
</feature>